<evidence type="ECO:0000313" key="5">
    <source>
        <dbReference type="Proteomes" id="UP000198802"/>
    </source>
</evidence>
<dbReference type="Gene3D" id="3.40.50.10140">
    <property type="entry name" value="Toll/interleukin-1 receptor homology (TIR) domain"/>
    <property type="match status" value="1"/>
</dbReference>
<feature type="compositionally biased region" description="Polar residues" evidence="1">
    <location>
        <begin position="612"/>
        <end position="626"/>
    </location>
</feature>
<evidence type="ECO:0000256" key="1">
    <source>
        <dbReference type="SAM" id="MobiDB-lite"/>
    </source>
</evidence>
<protein>
    <submittedName>
        <fullName evidence="4">Adenylate cyclase, class 3</fullName>
    </submittedName>
</protein>
<feature type="domain" description="Effector-associated" evidence="3">
    <location>
        <begin position="302"/>
        <end position="378"/>
    </location>
</feature>
<feature type="domain" description="TIR" evidence="2">
    <location>
        <begin position="646"/>
        <end position="754"/>
    </location>
</feature>
<dbReference type="Gene3D" id="3.30.70.1230">
    <property type="entry name" value="Nucleotide cyclase"/>
    <property type="match status" value="1"/>
</dbReference>
<feature type="compositionally biased region" description="Low complexity" evidence="1">
    <location>
        <begin position="594"/>
        <end position="605"/>
    </location>
</feature>
<proteinExistence type="predicted"/>
<dbReference type="InterPro" id="IPR000157">
    <property type="entry name" value="TIR_dom"/>
</dbReference>
<dbReference type="InterPro" id="IPR035897">
    <property type="entry name" value="Toll_tir_struct_dom_sf"/>
</dbReference>
<dbReference type="InterPro" id="IPR045430">
    <property type="entry name" value="EAD1"/>
</dbReference>
<accession>A0A0S4QQT1</accession>
<organism evidence="4 5">
    <name type="scientific">Parafrankia irregularis</name>
    <dbReference type="NCBI Taxonomy" id="795642"/>
    <lineage>
        <taxon>Bacteria</taxon>
        <taxon>Bacillati</taxon>
        <taxon>Actinomycetota</taxon>
        <taxon>Actinomycetes</taxon>
        <taxon>Frankiales</taxon>
        <taxon>Frankiaceae</taxon>
        <taxon>Parafrankia</taxon>
    </lineage>
</organism>
<keyword evidence="5" id="KW-1185">Reference proteome</keyword>
<feature type="domain" description="Effector-associated" evidence="3">
    <location>
        <begin position="198"/>
        <end position="281"/>
    </location>
</feature>
<gene>
    <name evidence="4" type="ORF">Ga0074812_11254</name>
</gene>
<dbReference type="SUPFAM" id="SSF55073">
    <property type="entry name" value="Nucleotide cyclase"/>
    <property type="match status" value="1"/>
</dbReference>
<dbReference type="InterPro" id="IPR029787">
    <property type="entry name" value="Nucleotide_cyclase"/>
</dbReference>
<dbReference type="SUPFAM" id="SSF52200">
    <property type="entry name" value="Toll/Interleukin receptor TIR domain"/>
    <property type="match status" value="1"/>
</dbReference>
<evidence type="ECO:0000313" key="4">
    <source>
        <dbReference type="EMBL" id="CUU57394.1"/>
    </source>
</evidence>
<evidence type="ECO:0000259" key="3">
    <source>
        <dbReference type="Pfam" id="PF19955"/>
    </source>
</evidence>
<dbReference type="GO" id="GO:0007165">
    <property type="term" value="P:signal transduction"/>
    <property type="evidence" value="ECO:0007669"/>
    <property type="project" value="InterPro"/>
</dbReference>
<dbReference type="AlphaFoldDB" id="A0A0S4QQT1"/>
<dbReference type="EMBL" id="FAOZ01000012">
    <property type="protein sequence ID" value="CUU57394.1"/>
    <property type="molecule type" value="Genomic_DNA"/>
</dbReference>
<dbReference type="Pfam" id="PF13676">
    <property type="entry name" value="TIR_2"/>
    <property type="match status" value="1"/>
</dbReference>
<dbReference type="Pfam" id="PF19955">
    <property type="entry name" value="EAD1"/>
    <property type="match status" value="2"/>
</dbReference>
<name>A0A0S4QQT1_9ACTN</name>
<dbReference type="Proteomes" id="UP000198802">
    <property type="component" value="Unassembled WGS sequence"/>
</dbReference>
<reference evidence="5" key="1">
    <citation type="submission" date="2015-11" db="EMBL/GenBank/DDBJ databases">
        <authorList>
            <person name="Varghese N."/>
        </authorList>
    </citation>
    <scope>NUCLEOTIDE SEQUENCE [LARGE SCALE GENOMIC DNA]</scope>
    <source>
        <strain evidence="5">DSM 45899</strain>
    </source>
</reference>
<sequence>MNADTDPAAAARRRPDLLAELSDGPLGLASHAAVPVVVDARLLHLLRVNFFLDDEPLDYVVEAELLLSPVFRDIGDGLFEIEPELRRFLLTSLRARYGMDRVLAVANLLWQYAEQTGTWRHRPELEKAQQLTALHLLDPEAAERWLAESESTAGTEHSLAPGWFAAMRYQFAHQPDLSRIPDVEAAVPRIDESKIAAMDGAQRRAVRDALLAVCPTRGRLAELLDTLDRPLADYVPELGTVAEAVFRVVRDAQAGGWLAQLLTEAFRAYPANRQLASVVSQFESTNLGADGAETLVHSLAEAEVLALAAVYSERISAGQLLRQAGLASARLPQGTSTAIEYWHAVNARLVQGVLPNARRRILTIAARDFPTNQAFETGLAAAFVRGLPWGAGQVPRADGELPMNGTVVAFDAVGYSDLEMLDQRQRRDGLRGIIEGALVEARIPPALLQQDRGDGYLMVFPADIPKARIVADFIRELGISLNEYNAIRNELGRIRLRVSIHDGDILAHGTSWAGDAVVTGVRLADAAPVRDALAHDQDADLALILSSEVFDSVVLPRLRGLSPGDFREVDATVKKFSAKAWLTLPGRPLPAVHAAPAGRPPGMAGTEPPSASPSTIAPDNRNTPSSPGDPDGLNAPVRSDGTKWDFFVSALNTDEAWGAWTAGFLQENGYLVRYDAWRPVGINDYWALDEGLRFSRRMIVVLSQAYLTSDMVQASWRTAFNRDRGGLDRRLIPVRVEECEPDGLLGGIRYIDLVPFKKDVEGARSYLAQQIDRSVKGGYRPSEPPPFPN</sequence>
<dbReference type="RefSeq" id="WP_091278763.1">
    <property type="nucleotide sequence ID" value="NZ_FAOZ01000012.1"/>
</dbReference>
<feature type="region of interest" description="Disordered" evidence="1">
    <location>
        <begin position="592"/>
        <end position="635"/>
    </location>
</feature>
<evidence type="ECO:0000259" key="2">
    <source>
        <dbReference type="Pfam" id="PF13676"/>
    </source>
</evidence>